<sequence>MIGGLEIFLERKTNDLEKIACPSLICNAIYMAEIKHCCCKDRICMQIERNEEMTSRNQNRRTFDFLWSSGDLGILKDWENPMKDEDELGRKEGYEKRGHKRLLTLNRSQLPFGNTFSCLKGRSHKDHSHSIWTGFSERT</sequence>
<organism evidence="1 2">
    <name type="scientific">Diploscapter pachys</name>
    <dbReference type="NCBI Taxonomy" id="2018661"/>
    <lineage>
        <taxon>Eukaryota</taxon>
        <taxon>Metazoa</taxon>
        <taxon>Ecdysozoa</taxon>
        <taxon>Nematoda</taxon>
        <taxon>Chromadorea</taxon>
        <taxon>Rhabditida</taxon>
        <taxon>Rhabditina</taxon>
        <taxon>Rhabditomorpha</taxon>
        <taxon>Rhabditoidea</taxon>
        <taxon>Rhabditidae</taxon>
        <taxon>Diploscapter</taxon>
    </lineage>
</organism>
<protein>
    <submittedName>
        <fullName evidence="1">Uncharacterized protein</fullName>
    </submittedName>
</protein>
<evidence type="ECO:0000313" key="1">
    <source>
        <dbReference type="EMBL" id="PAV55804.1"/>
    </source>
</evidence>
<dbReference type="AlphaFoldDB" id="A0A2A2J2L2"/>
<dbReference type="Proteomes" id="UP000218231">
    <property type="component" value="Unassembled WGS sequence"/>
</dbReference>
<keyword evidence="2" id="KW-1185">Reference proteome</keyword>
<accession>A0A2A2J2L2</accession>
<evidence type="ECO:0000313" key="2">
    <source>
        <dbReference type="Proteomes" id="UP000218231"/>
    </source>
</evidence>
<reference evidence="1 2" key="1">
    <citation type="journal article" date="2017" name="Curr. Biol.">
        <title>Genome architecture and evolution of a unichromosomal asexual nematode.</title>
        <authorList>
            <person name="Fradin H."/>
            <person name="Zegar C."/>
            <person name="Gutwein M."/>
            <person name="Lucas J."/>
            <person name="Kovtun M."/>
            <person name="Corcoran D."/>
            <person name="Baugh L.R."/>
            <person name="Kiontke K."/>
            <person name="Gunsalus K."/>
            <person name="Fitch D.H."/>
            <person name="Piano F."/>
        </authorList>
    </citation>
    <scope>NUCLEOTIDE SEQUENCE [LARGE SCALE GENOMIC DNA]</scope>
    <source>
        <strain evidence="1">PF1309</strain>
    </source>
</reference>
<proteinExistence type="predicted"/>
<name>A0A2A2J2L2_9BILA</name>
<gene>
    <name evidence="1" type="ORF">WR25_07220</name>
</gene>
<comment type="caution">
    <text evidence="1">The sequence shown here is derived from an EMBL/GenBank/DDBJ whole genome shotgun (WGS) entry which is preliminary data.</text>
</comment>
<dbReference type="EMBL" id="LIAE01010748">
    <property type="protein sequence ID" value="PAV55804.1"/>
    <property type="molecule type" value="Genomic_DNA"/>
</dbReference>